<dbReference type="EMBL" id="BGZK01000295">
    <property type="protein sequence ID" value="GBP34868.1"/>
    <property type="molecule type" value="Genomic_DNA"/>
</dbReference>
<keyword evidence="2" id="KW-1185">Reference proteome</keyword>
<sequence>MNCRAHGSWQLLRVATARRCSHTRQNATSGMDGHLWRYKTSRARFDTRKTRKLGKNIRIFEMKFLNAVCGARSGGGRRRRAVTQSRRRNDFDVPASSSSMGPCRLNEVVSDVNRNYLGRILISLLIPRGVPDEQRPSAAVANRPVSHGRCKTLEQKTTAPRALRESDRCECADSRRTAIN</sequence>
<organism evidence="1 2">
    <name type="scientific">Eumeta variegata</name>
    <name type="common">Bagworm moth</name>
    <name type="synonym">Eumeta japonica</name>
    <dbReference type="NCBI Taxonomy" id="151549"/>
    <lineage>
        <taxon>Eukaryota</taxon>
        <taxon>Metazoa</taxon>
        <taxon>Ecdysozoa</taxon>
        <taxon>Arthropoda</taxon>
        <taxon>Hexapoda</taxon>
        <taxon>Insecta</taxon>
        <taxon>Pterygota</taxon>
        <taxon>Neoptera</taxon>
        <taxon>Endopterygota</taxon>
        <taxon>Lepidoptera</taxon>
        <taxon>Glossata</taxon>
        <taxon>Ditrysia</taxon>
        <taxon>Tineoidea</taxon>
        <taxon>Psychidae</taxon>
        <taxon>Oiketicinae</taxon>
        <taxon>Eumeta</taxon>
    </lineage>
</organism>
<name>A0A4C1V7L4_EUMVA</name>
<comment type="caution">
    <text evidence="1">The sequence shown here is derived from an EMBL/GenBank/DDBJ whole genome shotgun (WGS) entry which is preliminary data.</text>
</comment>
<gene>
    <name evidence="1" type="ORF">EVAR_95973_1</name>
</gene>
<reference evidence="1 2" key="1">
    <citation type="journal article" date="2019" name="Commun. Biol.">
        <title>The bagworm genome reveals a unique fibroin gene that provides high tensile strength.</title>
        <authorList>
            <person name="Kono N."/>
            <person name="Nakamura H."/>
            <person name="Ohtoshi R."/>
            <person name="Tomita M."/>
            <person name="Numata K."/>
            <person name="Arakawa K."/>
        </authorList>
    </citation>
    <scope>NUCLEOTIDE SEQUENCE [LARGE SCALE GENOMIC DNA]</scope>
</reference>
<evidence type="ECO:0000313" key="1">
    <source>
        <dbReference type="EMBL" id="GBP34868.1"/>
    </source>
</evidence>
<accession>A0A4C1V7L4</accession>
<dbReference type="Proteomes" id="UP000299102">
    <property type="component" value="Unassembled WGS sequence"/>
</dbReference>
<evidence type="ECO:0000313" key="2">
    <source>
        <dbReference type="Proteomes" id="UP000299102"/>
    </source>
</evidence>
<dbReference type="AlphaFoldDB" id="A0A4C1V7L4"/>
<proteinExistence type="predicted"/>
<protein>
    <submittedName>
        <fullName evidence="1">Uncharacterized protein</fullName>
    </submittedName>
</protein>